<dbReference type="InterPro" id="IPR025740">
    <property type="entry name" value="FAM110"/>
</dbReference>
<gene>
    <name evidence="5" type="ORF">BEMITA_LOCUS14014</name>
</gene>
<dbReference type="KEGG" id="btab:109040363"/>
<dbReference type="Pfam" id="PF14160">
    <property type="entry name" value="FAM110_C"/>
    <property type="match status" value="1"/>
</dbReference>
<evidence type="ECO:0000313" key="6">
    <source>
        <dbReference type="Proteomes" id="UP001152759"/>
    </source>
</evidence>
<evidence type="ECO:0000256" key="2">
    <source>
        <dbReference type="SAM" id="MobiDB-lite"/>
    </source>
</evidence>
<dbReference type="PANTHER" id="PTHR14758:SF1">
    <property type="entry name" value="CENTROSOME-ASSOCIATED FAM110 C-TERMINAL DOMAIN-CONTAINING PROTEIN"/>
    <property type="match status" value="1"/>
</dbReference>
<evidence type="ECO:0000313" key="5">
    <source>
        <dbReference type="EMBL" id="CAH0395884.1"/>
    </source>
</evidence>
<comment type="similarity">
    <text evidence="1">Belongs to the FAM110 family.</text>
</comment>
<reference evidence="5" key="1">
    <citation type="submission" date="2021-12" db="EMBL/GenBank/DDBJ databases">
        <authorList>
            <person name="King R."/>
        </authorList>
    </citation>
    <scope>NUCLEOTIDE SEQUENCE</scope>
</reference>
<dbReference type="Proteomes" id="UP001152759">
    <property type="component" value="Chromosome 9"/>
</dbReference>
<dbReference type="InterPro" id="IPR025739">
    <property type="entry name" value="FAM110_N"/>
</dbReference>
<organism evidence="5 6">
    <name type="scientific">Bemisia tabaci</name>
    <name type="common">Sweetpotato whitefly</name>
    <name type="synonym">Aleurodes tabaci</name>
    <dbReference type="NCBI Taxonomy" id="7038"/>
    <lineage>
        <taxon>Eukaryota</taxon>
        <taxon>Metazoa</taxon>
        <taxon>Ecdysozoa</taxon>
        <taxon>Arthropoda</taxon>
        <taxon>Hexapoda</taxon>
        <taxon>Insecta</taxon>
        <taxon>Pterygota</taxon>
        <taxon>Neoptera</taxon>
        <taxon>Paraneoptera</taxon>
        <taxon>Hemiptera</taxon>
        <taxon>Sternorrhyncha</taxon>
        <taxon>Aleyrodoidea</taxon>
        <taxon>Aleyrodidae</taxon>
        <taxon>Aleyrodinae</taxon>
        <taxon>Bemisia</taxon>
    </lineage>
</organism>
<dbReference type="EMBL" id="OU963870">
    <property type="protein sequence ID" value="CAH0395884.1"/>
    <property type="molecule type" value="Genomic_DNA"/>
</dbReference>
<keyword evidence="6" id="KW-1185">Reference proteome</keyword>
<feature type="region of interest" description="Disordered" evidence="2">
    <location>
        <begin position="76"/>
        <end position="106"/>
    </location>
</feature>
<protein>
    <recommendedName>
        <fullName evidence="7">Centrosome-associated FAM110 C-terminal domain-containing protein</fullName>
    </recommendedName>
</protein>
<sequence length="376" mass="41082">MATTSLRQHHQPLKTLNRGTNFIYTNRSAIIAKRKSAVELLQETKALYVKSETVLDRKQELRSSGHFTHAPSFKYASLHSQTPPPPPKSPRLVAPVTNHRRGPNEQLQNTLRKLFDTNSKENLVDISPVDDENVVPLSTSCHKSLPDLSTQHAIPVITSPPPTKGPELASSSLSCRSQKITPSKSFSLSPVKSCFSDGPLHIVDDSLSISTSHDDAPMSVTSGRSLSQDECDKCLSPIKSAFSYGPVFSSDDREMCNVRPILRSKSDIGDRSLQNVSSPISPVVLPDLEQFFGQLGLESSEYQSLISVRSNTSSPVFFSSSSSLNSSNSDAPSEKTATADSLPRPENAPSIVERNARIIKWLCHCRKVIAPPAPSR</sequence>
<dbReference type="InterPro" id="IPR025741">
    <property type="entry name" value="FAM110_C"/>
</dbReference>
<name>A0A9P0AJE2_BEMTA</name>
<feature type="domain" description="Centrosome-associated FAM110 N-terminal" evidence="4">
    <location>
        <begin position="11"/>
        <end position="60"/>
    </location>
</feature>
<accession>A0A9P0AJE2</accession>
<evidence type="ECO:0000259" key="4">
    <source>
        <dbReference type="Pfam" id="PF14161"/>
    </source>
</evidence>
<feature type="domain" description="Centrosome-associated FAM110 C-terminal" evidence="3">
    <location>
        <begin position="271"/>
        <end position="367"/>
    </location>
</feature>
<evidence type="ECO:0000256" key="1">
    <source>
        <dbReference type="ARBA" id="ARBA00010576"/>
    </source>
</evidence>
<dbReference type="AlphaFoldDB" id="A0A9P0AJE2"/>
<evidence type="ECO:0000259" key="3">
    <source>
        <dbReference type="Pfam" id="PF14160"/>
    </source>
</evidence>
<proteinExistence type="inferred from homology"/>
<dbReference type="PANTHER" id="PTHR14758">
    <property type="entry name" value="AGAP005440-PA"/>
    <property type="match status" value="1"/>
</dbReference>
<evidence type="ECO:0008006" key="7">
    <source>
        <dbReference type="Google" id="ProtNLM"/>
    </source>
</evidence>
<dbReference type="Pfam" id="PF14161">
    <property type="entry name" value="FAM110_N"/>
    <property type="match status" value="1"/>
</dbReference>
<feature type="region of interest" description="Disordered" evidence="2">
    <location>
        <begin position="322"/>
        <end position="349"/>
    </location>
</feature>